<evidence type="ECO:0000313" key="2">
    <source>
        <dbReference type="Proteomes" id="UP000050863"/>
    </source>
</evidence>
<proteinExistence type="predicted"/>
<reference evidence="1 2" key="1">
    <citation type="submission" date="2014-03" db="EMBL/GenBank/DDBJ databases">
        <title>Bradyrhizobium valentinum sp. nov., isolated from effective nodules of Lupinus mariae-josephae, a lupine endemic of basic-lime soils in Eastern Spain.</title>
        <authorList>
            <person name="Duran D."/>
            <person name="Rey L."/>
            <person name="Navarro A."/>
            <person name="Busquets A."/>
            <person name="Imperial J."/>
            <person name="Ruiz-Argueso T."/>
        </authorList>
    </citation>
    <scope>NUCLEOTIDE SEQUENCE [LARGE SCALE GENOMIC DNA]</scope>
    <source>
        <strain evidence="1 2">PAC68</strain>
    </source>
</reference>
<accession>A0A0R3LFN6</accession>
<dbReference type="AlphaFoldDB" id="A0A0R3LFN6"/>
<name>A0A0R3LFN6_9BRAD</name>
<sequence length="88" mass="9851">MSARFIPARSEAAAADLIFNDLPSFGRSGKLRSHRLVTCANIRSKKYLLPQSLANHPRVVEQPEHMMCIAETRCGGIEKAIKRDPMPF</sequence>
<comment type="caution">
    <text evidence="1">The sequence shown here is derived from an EMBL/GenBank/DDBJ whole genome shotgun (WGS) entry which is preliminary data.</text>
</comment>
<dbReference type="EMBL" id="LLXZ01000115">
    <property type="protein sequence ID" value="KRR06363.1"/>
    <property type="molecule type" value="Genomic_DNA"/>
</dbReference>
<keyword evidence="2" id="KW-1185">Reference proteome</keyword>
<evidence type="ECO:0000313" key="1">
    <source>
        <dbReference type="EMBL" id="KRR06363.1"/>
    </source>
</evidence>
<organism evidence="1 2">
    <name type="scientific">Bradyrhizobium jicamae</name>
    <dbReference type="NCBI Taxonomy" id="280332"/>
    <lineage>
        <taxon>Bacteria</taxon>
        <taxon>Pseudomonadati</taxon>
        <taxon>Pseudomonadota</taxon>
        <taxon>Alphaproteobacteria</taxon>
        <taxon>Hyphomicrobiales</taxon>
        <taxon>Nitrobacteraceae</taxon>
        <taxon>Bradyrhizobium</taxon>
    </lineage>
</organism>
<gene>
    <name evidence="1" type="ORF">CQ12_33455</name>
</gene>
<dbReference type="Proteomes" id="UP000050863">
    <property type="component" value="Unassembled WGS sequence"/>
</dbReference>
<dbReference type="STRING" id="280332.CQ12_33455"/>
<protein>
    <submittedName>
        <fullName evidence="1">Uncharacterized protein</fullName>
    </submittedName>
</protein>